<dbReference type="InterPro" id="IPR023806">
    <property type="entry name" value="CHP03905"/>
</dbReference>
<keyword evidence="3" id="KW-0237">DNA synthesis</keyword>
<dbReference type="NCBIfam" id="TIGR03905">
    <property type="entry name" value="TIGR03905_4_Cys"/>
    <property type="match status" value="1"/>
</dbReference>
<dbReference type="Proteomes" id="UP000190140">
    <property type="component" value="Unassembled WGS sequence"/>
</dbReference>
<evidence type="ECO:0000256" key="2">
    <source>
        <dbReference type="ARBA" id="ARBA00012274"/>
    </source>
</evidence>
<dbReference type="EC" id="1.17.4.1" evidence="2"/>
<sequence>MLKFKTSGVCAKEIIFEIEDDIVKSVDFVGGCPGNLVGIKALVEGSHIDDVIARLSGISCGKRKTSCPDQLSKALAEYKVKIKTKA</sequence>
<keyword evidence="8" id="KW-1185">Reference proteome</keyword>
<comment type="catalytic activity">
    <reaction evidence="5">
        <text>a 2'-deoxyribonucleoside 5'-diphosphate + [thioredoxin]-disulfide + H2O = a ribonucleoside 5'-diphosphate + [thioredoxin]-dithiol</text>
        <dbReference type="Rhea" id="RHEA:23252"/>
        <dbReference type="Rhea" id="RHEA-COMP:10698"/>
        <dbReference type="Rhea" id="RHEA-COMP:10700"/>
        <dbReference type="ChEBI" id="CHEBI:15377"/>
        <dbReference type="ChEBI" id="CHEBI:29950"/>
        <dbReference type="ChEBI" id="CHEBI:50058"/>
        <dbReference type="ChEBI" id="CHEBI:57930"/>
        <dbReference type="ChEBI" id="CHEBI:73316"/>
        <dbReference type="EC" id="1.17.4.1"/>
    </reaction>
</comment>
<evidence type="ECO:0000256" key="5">
    <source>
        <dbReference type="ARBA" id="ARBA00047754"/>
    </source>
</evidence>
<comment type="similarity">
    <text evidence="1">Belongs to the ribonucleoside diphosphate reductase class-2 family.</text>
</comment>
<dbReference type="EMBL" id="MZGW01000002">
    <property type="protein sequence ID" value="OPJ56395.1"/>
    <property type="molecule type" value="Genomic_DNA"/>
</dbReference>
<feature type="domain" description="TSCPD" evidence="6">
    <location>
        <begin position="5"/>
        <end position="78"/>
    </location>
</feature>
<evidence type="ECO:0000256" key="1">
    <source>
        <dbReference type="ARBA" id="ARBA00007405"/>
    </source>
</evidence>
<organism evidence="7 8">
    <name type="scientific">Alkalithermobacter paradoxus</name>
    <dbReference type="NCBI Taxonomy" id="29349"/>
    <lineage>
        <taxon>Bacteria</taxon>
        <taxon>Bacillati</taxon>
        <taxon>Bacillota</taxon>
        <taxon>Clostridia</taxon>
        <taxon>Peptostreptococcales</taxon>
        <taxon>Tepidibacteraceae</taxon>
        <taxon>Alkalithermobacter</taxon>
    </lineage>
</organism>
<dbReference type="RefSeq" id="WP_079411451.1">
    <property type="nucleotide sequence ID" value="NZ_MZGW01000002.1"/>
</dbReference>
<dbReference type="GO" id="GO:0000166">
    <property type="term" value="F:nucleotide binding"/>
    <property type="evidence" value="ECO:0007669"/>
    <property type="project" value="UniProtKB-KW"/>
</dbReference>
<dbReference type="AlphaFoldDB" id="A0A1V4I9U4"/>
<protein>
    <recommendedName>
        <fullName evidence="2">ribonucleoside-diphosphate reductase</fullName>
        <ecNumber evidence="2">1.17.4.1</ecNumber>
    </recommendedName>
</protein>
<evidence type="ECO:0000256" key="3">
    <source>
        <dbReference type="ARBA" id="ARBA00022634"/>
    </source>
</evidence>
<keyword evidence="4" id="KW-0547">Nucleotide-binding</keyword>
<evidence type="ECO:0000313" key="7">
    <source>
        <dbReference type="EMBL" id="OPJ56395.1"/>
    </source>
</evidence>
<evidence type="ECO:0000259" key="6">
    <source>
        <dbReference type="Pfam" id="PF12637"/>
    </source>
</evidence>
<dbReference type="Pfam" id="PF12637">
    <property type="entry name" value="TSCPD"/>
    <property type="match status" value="1"/>
</dbReference>
<reference evidence="7 8" key="1">
    <citation type="submission" date="2017-03" db="EMBL/GenBank/DDBJ databases">
        <title>Genome sequence of Clostridium thermoalcaliphilum DSM 7309.</title>
        <authorList>
            <person name="Poehlein A."/>
            <person name="Daniel R."/>
        </authorList>
    </citation>
    <scope>NUCLEOTIDE SEQUENCE [LARGE SCALE GENOMIC DNA]</scope>
    <source>
        <strain evidence="7 8">DSM 7309</strain>
    </source>
</reference>
<comment type="caution">
    <text evidence="7">The sequence shown here is derived from an EMBL/GenBank/DDBJ whole genome shotgun (WGS) entry which is preliminary data.</text>
</comment>
<evidence type="ECO:0000256" key="4">
    <source>
        <dbReference type="ARBA" id="ARBA00022741"/>
    </source>
</evidence>
<dbReference type="OrthoDB" id="9801525at2"/>
<name>A0A1V4I9U4_9FIRM</name>
<dbReference type="GO" id="GO:0004748">
    <property type="term" value="F:ribonucleoside-diphosphate reductase activity, thioredoxin disulfide as acceptor"/>
    <property type="evidence" value="ECO:0007669"/>
    <property type="project" value="UniProtKB-EC"/>
</dbReference>
<dbReference type="InterPro" id="IPR024434">
    <property type="entry name" value="TSCPD_dom"/>
</dbReference>
<gene>
    <name evidence="7" type="ORF">CLOTH_07990</name>
</gene>
<dbReference type="GO" id="GO:0071897">
    <property type="term" value="P:DNA biosynthetic process"/>
    <property type="evidence" value="ECO:0007669"/>
    <property type="project" value="UniProtKB-KW"/>
</dbReference>
<accession>A0A1V4I9U4</accession>
<evidence type="ECO:0000313" key="8">
    <source>
        <dbReference type="Proteomes" id="UP000190140"/>
    </source>
</evidence>
<proteinExistence type="inferred from homology"/>